<comment type="caution">
    <text evidence="2">The sequence shown here is derived from an EMBL/GenBank/DDBJ whole genome shotgun (WGS) entry which is preliminary data.</text>
</comment>
<feature type="coiled-coil region" evidence="1">
    <location>
        <begin position="156"/>
        <end position="190"/>
    </location>
</feature>
<dbReference type="AlphaFoldDB" id="A0A2J7R7Z5"/>
<name>A0A2J7R7Z5_9NEOP</name>
<dbReference type="OrthoDB" id="7671388at2759"/>
<evidence type="ECO:0000313" key="2">
    <source>
        <dbReference type="EMBL" id="PNF36954.1"/>
    </source>
</evidence>
<keyword evidence="3" id="KW-1185">Reference proteome</keyword>
<protein>
    <submittedName>
        <fullName evidence="2">Uncharacterized protein</fullName>
    </submittedName>
</protein>
<sequence length="264" mass="30540">MYTDYMIIITVNMQMDTLQEQLKTLRETIDAFPIGAATCNEYSLENEIARTADTITLVSARLLMLRAQDKQRRLPQDTELLDLRQFSEVLDEYAEEISKASLRKLAWKNSIEASEIRRLIADSALDEPGTCPESFQILVDLLTTVTSLNCHLRGVLKEQRDTALQITDRRKELQLKLQNYKELLVAQELDWQEHAVGQERENIELKKRLQLKLEKLNVMRILMVNLIGFSNINYIKHQQWTDMLIEKQGLLSLQSFTPSDSAAQ</sequence>
<organism evidence="2 3">
    <name type="scientific">Cryptotermes secundus</name>
    <dbReference type="NCBI Taxonomy" id="105785"/>
    <lineage>
        <taxon>Eukaryota</taxon>
        <taxon>Metazoa</taxon>
        <taxon>Ecdysozoa</taxon>
        <taxon>Arthropoda</taxon>
        <taxon>Hexapoda</taxon>
        <taxon>Insecta</taxon>
        <taxon>Pterygota</taxon>
        <taxon>Neoptera</taxon>
        <taxon>Polyneoptera</taxon>
        <taxon>Dictyoptera</taxon>
        <taxon>Blattodea</taxon>
        <taxon>Blattoidea</taxon>
        <taxon>Termitoidae</taxon>
        <taxon>Kalotermitidae</taxon>
        <taxon>Cryptotermitinae</taxon>
        <taxon>Cryptotermes</taxon>
    </lineage>
</organism>
<gene>
    <name evidence="2" type="ORF">B7P43_G08036</name>
</gene>
<evidence type="ECO:0000313" key="3">
    <source>
        <dbReference type="Proteomes" id="UP000235965"/>
    </source>
</evidence>
<proteinExistence type="predicted"/>
<keyword evidence="1" id="KW-0175">Coiled coil</keyword>
<accession>A0A2J7R7Z5</accession>
<dbReference type="Proteomes" id="UP000235965">
    <property type="component" value="Unassembled WGS sequence"/>
</dbReference>
<evidence type="ECO:0000256" key="1">
    <source>
        <dbReference type="SAM" id="Coils"/>
    </source>
</evidence>
<dbReference type="InParanoid" id="A0A2J7R7Z5"/>
<reference evidence="2 3" key="1">
    <citation type="submission" date="2017-12" db="EMBL/GenBank/DDBJ databases">
        <title>Hemimetabolous genomes reveal molecular basis of termite eusociality.</title>
        <authorList>
            <person name="Harrison M.C."/>
            <person name="Jongepier E."/>
            <person name="Robertson H.M."/>
            <person name="Arning N."/>
            <person name="Bitard-Feildel T."/>
            <person name="Chao H."/>
            <person name="Childers C.P."/>
            <person name="Dinh H."/>
            <person name="Doddapaneni H."/>
            <person name="Dugan S."/>
            <person name="Gowin J."/>
            <person name="Greiner C."/>
            <person name="Han Y."/>
            <person name="Hu H."/>
            <person name="Hughes D.S.T."/>
            <person name="Huylmans A.-K."/>
            <person name="Kemena C."/>
            <person name="Kremer L.P.M."/>
            <person name="Lee S.L."/>
            <person name="Lopez-Ezquerra A."/>
            <person name="Mallet L."/>
            <person name="Monroy-Kuhn J.M."/>
            <person name="Moser A."/>
            <person name="Murali S.C."/>
            <person name="Muzny D.M."/>
            <person name="Otani S."/>
            <person name="Piulachs M.-D."/>
            <person name="Poelchau M."/>
            <person name="Qu J."/>
            <person name="Schaub F."/>
            <person name="Wada-Katsumata A."/>
            <person name="Worley K.C."/>
            <person name="Xie Q."/>
            <person name="Ylla G."/>
            <person name="Poulsen M."/>
            <person name="Gibbs R.A."/>
            <person name="Schal C."/>
            <person name="Richards S."/>
            <person name="Belles X."/>
            <person name="Korb J."/>
            <person name="Bornberg-Bauer E."/>
        </authorList>
    </citation>
    <scope>NUCLEOTIDE SEQUENCE [LARGE SCALE GENOMIC DNA]</scope>
    <source>
        <tissue evidence="2">Whole body</tissue>
    </source>
</reference>
<dbReference type="EMBL" id="NEVH01006723">
    <property type="protein sequence ID" value="PNF36954.1"/>
    <property type="molecule type" value="Genomic_DNA"/>
</dbReference>